<dbReference type="Proteomes" id="UP001597544">
    <property type="component" value="Unassembled WGS sequence"/>
</dbReference>
<reference evidence="3" key="1">
    <citation type="journal article" date="2019" name="Int. J. Syst. Evol. Microbiol.">
        <title>The Global Catalogue of Microorganisms (GCM) 10K type strain sequencing project: providing services to taxonomists for standard genome sequencing and annotation.</title>
        <authorList>
            <consortium name="The Broad Institute Genomics Platform"/>
            <consortium name="The Broad Institute Genome Sequencing Center for Infectious Disease"/>
            <person name="Wu L."/>
            <person name="Ma J."/>
        </authorList>
    </citation>
    <scope>NUCLEOTIDE SEQUENCE [LARGE SCALE GENOMIC DNA]</scope>
    <source>
        <strain evidence="3">KCTC 42498</strain>
    </source>
</reference>
<organism evidence="2 3">
    <name type="scientific">Pontibacter locisalis</name>
    <dbReference type="NCBI Taxonomy" id="1719035"/>
    <lineage>
        <taxon>Bacteria</taxon>
        <taxon>Pseudomonadati</taxon>
        <taxon>Bacteroidota</taxon>
        <taxon>Cytophagia</taxon>
        <taxon>Cytophagales</taxon>
        <taxon>Hymenobacteraceae</taxon>
        <taxon>Pontibacter</taxon>
    </lineage>
</organism>
<keyword evidence="1" id="KW-1133">Transmembrane helix</keyword>
<sequence length="81" mass="9425">MVKILTYLVELVFNYCTDFMINLANLTHLSYYEVNALIFCLIWPLLTAGLLLLLFVQKVRLRQYKKVNRNSSPAPKETVAM</sequence>
<keyword evidence="1" id="KW-0812">Transmembrane</keyword>
<dbReference type="RefSeq" id="WP_377506361.1">
    <property type="nucleotide sequence ID" value="NZ_JBHULU010000013.1"/>
</dbReference>
<feature type="transmembrane region" description="Helical" evidence="1">
    <location>
        <begin position="36"/>
        <end position="56"/>
    </location>
</feature>
<protein>
    <submittedName>
        <fullName evidence="2">Uncharacterized protein</fullName>
    </submittedName>
</protein>
<keyword evidence="3" id="KW-1185">Reference proteome</keyword>
<evidence type="ECO:0000313" key="2">
    <source>
        <dbReference type="EMBL" id="MFD2514219.1"/>
    </source>
</evidence>
<proteinExistence type="predicted"/>
<accession>A0ABW5INA3</accession>
<dbReference type="EMBL" id="JBHULU010000013">
    <property type="protein sequence ID" value="MFD2514219.1"/>
    <property type="molecule type" value="Genomic_DNA"/>
</dbReference>
<gene>
    <name evidence="2" type="ORF">ACFSRY_10100</name>
</gene>
<name>A0ABW5INA3_9BACT</name>
<evidence type="ECO:0000256" key="1">
    <source>
        <dbReference type="SAM" id="Phobius"/>
    </source>
</evidence>
<evidence type="ECO:0000313" key="3">
    <source>
        <dbReference type="Proteomes" id="UP001597544"/>
    </source>
</evidence>
<comment type="caution">
    <text evidence="2">The sequence shown here is derived from an EMBL/GenBank/DDBJ whole genome shotgun (WGS) entry which is preliminary data.</text>
</comment>
<keyword evidence="1" id="KW-0472">Membrane</keyword>